<protein>
    <recommendedName>
        <fullName evidence="5">Protein DEFECTIVE IN MERISTEM SILENCING 3</fullName>
    </recommendedName>
</protein>
<keyword evidence="4" id="KW-1185">Reference proteome</keyword>
<proteinExistence type="predicted"/>
<comment type="caution">
    <text evidence="3">The sequence shown here is derived from an EMBL/GenBank/DDBJ whole genome shotgun (WGS) entry which is preliminary data.</text>
</comment>
<keyword evidence="1" id="KW-0175">Coiled coil</keyword>
<evidence type="ECO:0000256" key="1">
    <source>
        <dbReference type="SAM" id="Coils"/>
    </source>
</evidence>
<sequence length="493" mass="55117">MSPSPWNFTRKFLHSAFATLKRKVHSPSSQSTPVAVDSITPMQPSQNGASLDSQDESQNAEFSQAKSIIESSEKHQEDLRMLGIKIKQHEDNIKLLKVQKNKLHNSILDMQVMLGKYHSSNVPEIENKDHPNLQSEEETTEQLLLREKSAAGILYELKTHHDTQASHLTFTKDILGAVATLGKVDDENLSRLLSEYLGLPTMLAIVCKTYECIKALETYNHDGCIDKTSGLHGLGASIGRPLDDGFLAICLESLRPYAGNFIAGDPQRRLDLLKPRLPNGDCPPGFLGFAVNMIHVDSSNLYNVTATGNGLRETLFYNMFSHLQVYRTRAEMVLALPFISEGAVSLDGGIIRSPGVFSLGSREEVNVRFQKTSATLKMSQNHIETEKHIKEMRCEKEKLEDDIKREHALLNNTKSSFERKKQDFLKFLALSSSYATQRMSSFLIHNITFVAASSSGSKRWVESQMMIRTEPKLASRLAGVKKPSDPKFLVLTP</sequence>
<evidence type="ECO:0000256" key="2">
    <source>
        <dbReference type="SAM" id="MobiDB-lite"/>
    </source>
</evidence>
<dbReference type="Proteomes" id="UP001472677">
    <property type="component" value="Unassembled WGS sequence"/>
</dbReference>
<accession>A0ABR2AR25</accession>
<feature type="region of interest" description="Disordered" evidence="2">
    <location>
        <begin position="23"/>
        <end position="74"/>
    </location>
</feature>
<reference evidence="3 4" key="1">
    <citation type="journal article" date="2024" name="G3 (Bethesda)">
        <title>Genome assembly of Hibiscus sabdariffa L. provides insights into metabolisms of medicinal natural products.</title>
        <authorList>
            <person name="Kim T."/>
        </authorList>
    </citation>
    <scope>NUCLEOTIDE SEQUENCE [LARGE SCALE GENOMIC DNA]</scope>
    <source>
        <strain evidence="3">TK-2024</strain>
        <tissue evidence="3">Old leaves</tissue>
    </source>
</reference>
<dbReference type="PANTHER" id="PTHR33566:SF6">
    <property type="entry name" value="PROTEIN DEFECTIVE IN MERISTEM SILENCING 3"/>
    <property type="match status" value="1"/>
</dbReference>
<feature type="compositionally biased region" description="Polar residues" evidence="2">
    <location>
        <begin position="40"/>
        <end position="70"/>
    </location>
</feature>
<feature type="coiled-coil region" evidence="1">
    <location>
        <begin position="382"/>
        <end position="416"/>
    </location>
</feature>
<evidence type="ECO:0008006" key="5">
    <source>
        <dbReference type="Google" id="ProtNLM"/>
    </source>
</evidence>
<evidence type="ECO:0000313" key="3">
    <source>
        <dbReference type="EMBL" id="KAK8496342.1"/>
    </source>
</evidence>
<dbReference type="PANTHER" id="PTHR33566">
    <property type="entry name" value="EN/SPM-LIKE TRANSPOSON-RELATED"/>
    <property type="match status" value="1"/>
</dbReference>
<evidence type="ECO:0000313" key="4">
    <source>
        <dbReference type="Proteomes" id="UP001472677"/>
    </source>
</evidence>
<dbReference type="EMBL" id="JBBPBM010000370">
    <property type="protein sequence ID" value="KAK8496342.1"/>
    <property type="molecule type" value="Genomic_DNA"/>
</dbReference>
<name>A0ABR2AR25_9ROSI</name>
<organism evidence="3 4">
    <name type="scientific">Hibiscus sabdariffa</name>
    <name type="common">roselle</name>
    <dbReference type="NCBI Taxonomy" id="183260"/>
    <lineage>
        <taxon>Eukaryota</taxon>
        <taxon>Viridiplantae</taxon>
        <taxon>Streptophyta</taxon>
        <taxon>Embryophyta</taxon>
        <taxon>Tracheophyta</taxon>
        <taxon>Spermatophyta</taxon>
        <taxon>Magnoliopsida</taxon>
        <taxon>eudicotyledons</taxon>
        <taxon>Gunneridae</taxon>
        <taxon>Pentapetalae</taxon>
        <taxon>rosids</taxon>
        <taxon>malvids</taxon>
        <taxon>Malvales</taxon>
        <taxon>Malvaceae</taxon>
        <taxon>Malvoideae</taxon>
        <taxon>Hibiscus</taxon>
    </lineage>
</organism>
<gene>
    <name evidence="3" type="ORF">V6N12_009510</name>
</gene>